<dbReference type="STRING" id="48467.SAMN02745166_04279"/>
<gene>
    <name evidence="2" type="ORF">SAMN02745166_04279</name>
</gene>
<name>A0A1T4YV58_9BACT</name>
<dbReference type="OrthoDB" id="9814946at2"/>
<keyword evidence="3" id="KW-1185">Reference proteome</keyword>
<dbReference type="AlphaFoldDB" id="A0A1T4YV58"/>
<dbReference type="InterPro" id="IPR013022">
    <property type="entry name" value="Xyl_isomerase-like_TIM-brl"/>
</dbReference>
<evidence type="ECO:0000313" key="2">
    <source>
        <dbReference type="EMBL" id="SKB05468.1"/>
    </source>
</evidence>
<dbReference type="RefSeq" id="WP_078815427.1">
    <property type="nucleotide sequence ID" value="NZ_FUYE01000018.1"/>
</dbReference>
<dbReference type="PANTHER" id="PTHR12110">
    <property type="entry name" value="HYDROXYPYRUVATE ISOMERASE"/>
    <property type="match status" value="1"/>
</dbReference>
<accession>A0A1T4YV58</accession>
<dbReference type="Gene3D" id="3.20.20.150">
    <property type="entry name" value="Divalent-metal-dependent TIM barrel enzymes"/>
    <property type="match status" value="1"/>
</dbReference>
<evidence type="ECO:0000313" key="3">
    <source>
        <dbReference type="Proteomes" id="UP000190774"/>
    </source>
</evidence>
<dbReference type="InterPro" id="IPR036237">
    <property type="entry name" value="Xyl_isomerase-like_sf"/>
</dbReference>
<reference evidence="3" key="1">
    <citation type="submission" date="2017-02" db="EMBL/GenBank/DDBJ databases">
        <authorList>
            <person name="Varghese N."/>
            <person name="Submissions S."/>
        </authorList>
    </citation>
    <scope>NUCLEOTIDE SEQUENCE [LARGE SCALE GENOMIC DNA]</scope>
    <source>
        <strain evidence="3">ATCC 700200</strain>
    </source>
</reference>
<proteinExistence type="predicted"/>
<sequence length="284" mass="31250">MKIGFNLLLWTGHVTEENFPIVEKLKAAGYDGVEIPIFDVSNPAHFSTIGRVLKDNGLEATAVTVLPDEAHNAISPVAANRQGAIDHLKRVFECAHNAGVQVLCGPYYQVLGQFTGKYPTEEELNNAAEVHRAISPVAEAAGVKCAIEALNRFESHLLNTMEQAASYAKRVGHANFGTMYDTFHANIEEKCPMTAIETVYNSGKLYHVHISENDRGTPGRGHINIPEQIQKLKSLGYDGWMTIEAFGGSLPDLAAATRVWRDFFPSPDQVYLEGIEVIKKAWNS</sequence>
<dbReference type="SUPFAM" id="SSF51658">
    <property type="entry name" value="Xylose isomerase-like"/>
    <property type="match status" value="1"/>
</dbReference>
<dbReference type="Proteomes" id="UP000190774">
    <property type="component" value="Unassembled WGS sequence"/>
</dbReference>
<dbReference type="Pfam" id="PF01261">
    <property type="entry name" value="AP_endonuc_2"/>
    <property type="match status" value="1"/>
</dbReference>
<dbReference type="EMBL" id="FUYE01000018">
    <property type="protein sequence ID" value="SKB05468.1"/>
    <property type="molecule type" value="Genomic_DNA"/>
</dbReference>
<feature type="domain" description="Xylose isomerase-like TIM barrel" evidence="1">
    <location>
        <begin position="22"/>
        <end position="280"/>
    </location>
</feature>
<dbReference type="InterPro" id="IPR050312">
    <property type="entry name" value="IolE/XylAMocC-like"/>
</dbReference>
<evidence type="ECO:0000259" key="1">
    <source>
        <dbReference type="Pfam" id="PF01261"/>
    </source>
</evidence>
<protein>
    <submittedName>
        <fullName evidence="2">D-psicose/D-tagatose/L-ribulose 3-epimerase</fullName>
    </submittedName>
</protein>
<organism evidence="2 3">
    <name type="scientific">Prosthecobacter debontii</name>
    <dbReference type="NCBI Taxonomy" id="48467"/>
    <lineage>
        <taxon>Bacteria</taxon>
        <taxon>Pseudomonadati</taxon>
        <taxon>Verrucomicrobiota</taxon>
        <taxon>Verrucomicrobiia</taxon>
        <taxon>Verrucomicrobiales</taxon>
        <taxon>Verrucomicrobiaceae</taxon>
        <taxon>Prosthecobacter</taxon>
    </lineage>
</organism>